<organism evidence="3 4">
    <name type="scientific">Aliiroseovarius crassostreae</name>
    <dbReference type="NCBI Taxonomy" id="154981"/>
    <lineage>
        <taxon>Bacteria</taxon>
        <taxon>Pseudomonadati</taxon>
        <taxon>Pseudomonadota</taxon>
        <taxon>Alphaproteobacteria</taxon>
        <taxon>Rhodobacterales</taxon>
        <taxon>Paracoccaceae</taxon>
        <taxon>Aliiroseovarius</taxon>
    </lineage>
</organism>
<proteinExistence type="predicted"/>
<dbReference type="OrthoDB" id="9815212at2"/>
<keyword evidence="2" id="KW-0732">Signal</keyword>
<dbReference type="Proteomes" id="UP000050471">
    <property type="component" value="Unassembled WGS sequence"/>
</dbReference>
<protein>
    <recommendedName>
        <fullName evidence="5">Transmembrane protein</fullName>
    </recommendedName>
</protein>
<comment type="caution">
    <text evidence="3">The sequence shown here is derived from an EMBL/GenBank/DDBJ whole genome shotgun (WGS) entry which is preliminary data.</text>
</comment>
<dbReference type="RefSeq" id="WP_055190034.1">
    <property type="nucleotide sequence ID" value="NZ_FPBS01000022.1"/>
</dbReference>
<evidence type="ECO:0000313" key="3">
    <source>
        <dbReference type="EMBL" id="KPN63562.1"/>
    </source>
</evidence>
<feature type="chain" id="PRO_5006140023" description="Transmembrane protein" evidence="2">
    <location>
        <begin position="21"/>
        <end position="256"/>
    </location>
</feature>
<keyword evidence="1" id="KW-0812">Transmembrane</keyword>
<dbReference type="STRING" id="154981.AKJ29_13075"/>
<dbReference type="EMBL" id="LKBA01000006">
    <property type="protein sequence ID" value="KPN63562.1"/>
    <property type="molecule type" value="Genomic_DNA"/>
</dbReference>
<evidence type="ECO:0008006" key="5">
    <source>
        <dbReference type="Google" id="ProtNLM"/>
    </source>
</evidence>
<evidence type="ECO:0000256" key="2">
    <source>
        <dbReference type="SAM" id="SignalP"/>
    </source>
</evidence>
<dbReference type="Pfam" id="PF09608">
    <property type="entry name" value="Alph_Pro_TM"/>
    <property type="match status" value="1"/>
</dbReference>
<evidence type="ECO:0000313" key="4">
    <source>
        <dbReference type="Proteomes" id="UP000050471"/>
    </source>
</evidence>
<evidence type="ECO:0000256" key="1">
    <source>
        <dbReference type="SAM" id="Phobius"/>
    </source>
</evidence>
<accession>A0A0P7IW47</accession>
<feature type="signal peptide" evidence="2">
    <location>
        <begin position="1"/>
        <end position="20"/>
    </location>
</feature>
<keyword evidence="1" id="KW-1133">Transmembrane helix</keyword>
<keyword evidence="4" id="KW-1185">Reference proteome</keyword>
<dbReference type="InterPro" id="IPR019088">
    <property type="entry name" value="CHP02186-rel_TM"/>
</dbReference>
<reference evidence="3 4" key="1">
    <citation type="submission" date="2015-09" db="EMBL/GenBank/DDBJ databases">
        <title>Draft genome sequence of Aliiroseovarius crassostreae CV919-312TSm, the causative agent of Roseovarius Oyster Disease (formerly Juvenile Oyster Disease).</title>
        <authorList>
            <person name="Kessner L."/>
            <person name="Spinard E."/>
            <person name="Nelson D."/>
        </authorList>
    </citation>
    <scope>NUCLEOTIDE SEQUENCE [LARGE SCALE GENOMIC DNA]</scope>
    <source>
        <strain evidence="3 4">CV919-312</strain>
    </source>
</reference>
<dbReference type="AlphaFoldDB" id="A0A0P7IW47"/>
<feature type="transmembrane region" description="Helical" evidence="1">
    <location>
        <begin position="229"/>
        <end position="253"/>
    </location>
</feature>
<gene>
    <name evidence="3" type="ORF">AKJ29_13075</name>
</gene>
<name>A0A0P7IW47_9RHOB</name>
<keyword evidence="1" id="KW-0472">Membrane</keyword>
<sequence length="256" mass="28356">MRRFLAPLFALICAALPVQAKEDIVAGLSQNMVSINATFVGSEILIFGAVKRESPAPTDEPLEVVVVVEGPNHPVTVRKKDKRFGIWVNTDALEIASAPSFYAVSTSSTLDGSISVLDDLRHLVSVSRAIQISESPFTNEDPTEFTRALIRIRENKGTYRLLENNVTVREDTLFDTRIALPSNLTEGQYRTRILLTRGGYVAASYETVINVQKVGLERWIFNLARNQPLIYGLLSLFIAIVAGWGASSIFRFIQRG</sequence>